<gene>
    <name evidence="3" type="ORF">BG258_15760</name>
</gene>
<evidence type="ECO:0000256" key="2">
    <source>
        <dbReference type="SAM" id="SignalP"/>
    </source>
</evidence>
<name>A0A1E4R9W6_9BACI</name>
<feature type="chain" id="PRO_5009162157" evidence="2">
    <location>
        <begin position="24"/>
        <end position="149"/>
    </location>
</feature>
<protein>
    <submittedName>
        <fullName evidence="3">Uncharacterized protein</fullName>
    </submittedName>
</protein>
<feature type="signal peptide" evidence="2">
    <location>
        <begin position="1"/>
        <end position="23"/>
    </location>
</feature>
<feature type="compositionally biased region" description="Basic and acidic residues" evidence="1">
    <location>
        <begin position="26"/>
        <end position="43"/>
    </location>
</feature>
<comment type="caution">
    <text evidence="3">The sequence shown here is derived from an EMBL/GenBank/DDBJ whole genome shotgun (WGS) entry which is preliminary data.</text>
</comment>
<dbReference type="AlphaFoldDB" id="A0A1E4R9W6"/>
<sequence length="149" mass="16039">MKKLFYIGALSALLLIACGEEEAALKEEAPVSEEKDTTDKVAETKGPSQEELNEKMRSEAVELDFVKANGGEIEQDTKVTISGKVTNITEEGVGGTFTVTTKEGDGYGMFSVKNFALKDVTVDSEVTVYGVFDGKDELGFPTINATIIE</sequence>
<accession>A0A1E4R9W6</accession>
<evidence type="ECO:0000313" key="3">
    <source>
        <dbReference type="EMBL" id="ODV57260.1"/>
    </source>
</evidence>
<proteinExistence type="predicted"/>
<dbReference type="RefSeq" id="WP_069482164.1">
    <property type="nucleotide sequence ID" value="NZ_KV766182.1"/>
</dbReference>
<dbReference type="OrthoDB" id="2854188at2"/>
<reference evidence="3 4" key="1">
    <citation type="submission" date="2016-09" db="EMBL/GenBank/DDBJ databases">
        <title>Draft genome sequence of the soil isolate, Lysinibacillus fusiformis M5, a potential hypoxanthine producer.</title>
        <authorList>
            <person name="Gallegos-Monterrosa R."/>
            <person name="Maroti G."/>
            <person name="Balint B."/>
            <person name="Kovacs A.T."/>
        </authorList>
    </citation>
    <scope>NUCLEOTIDE SEQUENCE [LARGE SCALE GENOMIC DNA]</scope>
    <source>
        <strain evidence="3 4">M5</strain>
    </source>
</reference>
<evidence type="ECO:0000313" key="4">
    <source>
        <dbReference type="Proteomes" id="UP000094784"/>
    </source>
</evidence>
<feature type="region of interest" description="Disordered" evidence="1">
    <location>
        <begin position="26"/>
        <end position="56"/>
    </location>
</feature>
<evidence type="ECO:0000256" key="1">
    <source>
        <dbReference type="SAM" id="MobiDB-lite"/>
    </source>
</evidence>
<dbReference type="EMBL" id="MECQ01000001">
    <property type="protein sequence ID" value="ODV57260.1"/>
    <property type="molecule type" value="Genomic_DNA"/>
</dbReference>
<organism evidence="3 4">
    <name type="scientific">Lysinibacillus fusiformis</name>
    <dbReference type="NCBI Taxonomy" id="28031"/>
    <lineage>
        <taxon>Bacteria</taxon>
        <taxon>Bacillati</taxon>
        <taxon>Bacillota</taxon>
        <taxon>Bacilli</taxon>
        <taxon>Bacillales</taxon>
        <taxon>Bacillaceae</taxon>
        <taxon>Lysinibacillus</taxon>
    </lineage>
</organism>
<dbReference type="PROSITE" id="PS51257">
    <property type="entry name" value="PROKAR_LIPOPROTEIN"/>
    <property type="match status" value="1"/>
</dbReference>
<dbReference type="Proteomes" id="UP000094784">
    <property type="component" value="Unassembled WGS sequence"/>
</dbReference>
<keyword evidence="2" id="KW-0732">Signal</keyword>